<dbReference type="EMBL" id="LYXU01000001">
    <property type="protein sequence ID" value="OBS29274.1"/>
    <property type="molecule type" value="Genomic_DNA"/>
</dbReference>
<reference evidence="1 2" key="1">
    <citation type="submission" date="2016-06" db="EMBL/GenBank/DDBJ databases">
        <title>Living apart together: crosstalk between the core and supernumerary genomes in a fungal plant pathogen.</title>
        <authorList>
            <person name="Vanheule A."/>
            <person name="Audenaert K."/>
            <person name="Warris S."/>
            <person name="Van De Geest H."/>
            <person name="Schijlen E."/>
            <person name="Hofte M."/>
            <person name="De Saeger S."/>
            <person name="Haesaert G."/>
            <person name="Waalwijk C."/>
            <person name="Van Der Lee T."/>
        </authorList>
    </citation>
    <scope>NUCLEOTIDE SEQUENCE [LARGE SCALE GENOMIC DNA]</scope>
    <source>
        <strain evidence="1 2">2516</strain>
    </source>
</reference>
<keyword evidence="2" id="KW-1185">Reference proteome</keyword>
<accession>A0A1B8B973</accession>
<organism evidence="1 2">
    <name type="scientific">Fusarium poae</name>
    <dbReference type="NCBI Taxonomy" id="36050"/>
    <lineage>
        <taxon>Eukaryota</taxon>
        <taxon>Fungi</taxon>
        <taxon>Dikarya</taxon>
        <taxon>Ascomycota</taxon>
        <taxon>Pezizomycotina</taxon>
        <taxon>Sordariomycetes</taxon>
        <taxon>Hypocreomycetidae</taxon>
        <taxon>Hypocreales</taxon>
        <taxon>Nectriaceae</taxon>
        <taxon>Fusarium</taxon>
    </lineage>
</organism>
<evidence type="ECO:0000313" key="1">
    <source>
        <dbReference type="EMBL" id="OBS29274.1"/>
    </source>
</evidence>
<sequence>MTLFAELKVNKRIESCKNCETHGHKTTDCNDAVIDESDKTCERTFCAIAHKAVTHLTSALLSISFALLVDEGCHFFTPHPLGASGAPADDRNGKQGAWAGKEVPGLGKAMIFGKLIIKRRANRWSWRRNESRSEA</sequence>
<protein>
    <submittedName>
        <fullName evidence="1">Uncharacterized protein</fullName>
    </submittedName>
</protein>
<name>A0A1B8B973_FUSPO</name>
<dbReference type="AlphaFoldDB" id="A0A1B8B973"/>
<comment type="caution">
    <text evidence="1">The sequence shown here is derived from an EMBL/GenBank/DDBJ whole genome shotgun (WGS) entry which is preliminary data.</text>
</comment>
<proteinExistence type="predicted"/>
<gene>
    <name evidence="1" type="ORF">FPOA_03211</name>
</gene>
<evidence type="ECO:0000313" key="2">
    <source>
        <dbReference type="Proteomes" id="UP000091967"/>
    </source>
</evidence>
<dbReference type="Proteomes" id="UP000091967">
    <property type="component" value="Unassembled WGS sequence"/>
</dbReference>